<name>A0A329SF89_9STRA</name>
<dbReference type="EMBL" id="RCMI01000601">
    <property type="protein sequence ID" value="KAG2904147.1"/>
    <property type="molecule type" value="Genomic_DNA"/>
</dbReference>
<dbReference type="Proteomes" id="UP000735874">
    <property type="component" value="Unassembled WGS sequence"/>
</dbReference>
<protein>
    <submittedName>
        <fullName evidence="4">Uncharacterized protein</fullName>
    </submittedName>
</protein>
<evidence type="ECO:0000313" key="5">
    <source>
        <dbReference type="Proteomes" id="UP000251314"/>
    </source>
</evidence>
<dbReference type="Proteomes" id="UP000251314">
    <property type="component" value="Unassembled WGS sequence"/>
</dbReference>
<keyword evidence="5" id="KW-1185">Reference proteome</keyword>
<dbReference type="Proteomes" id="UP000774804">
    <property type="component" value="Unassembled WGS sequence"/>
</dbReference>
<dbReference type="STRING" id="29920.A0A329SF89"/>
<dbReference type="VEuPathDB" id="FungiDB:PC110_g8350"/>
<comment type="caution">
    <text evidence="4">The sequence shown here is derived from an EMBL/GenBank/DDBJ whole genome shotgun (WGS) entry which is preliminary data.</text>
</comment>
<gene>
    <name evidence="4" type="ORF">PC110_g8350</name>
    <name evidence="1" type="ORF">PC113_g6854</name>
    <name evidence="2" type="ORF">PC115_g15074</name>
    <name evidence="3" type="ORF">PC117_g6889</name>
</gene>
<evidence type="ECO:0000313" key="2">
    <source>
        <dbReference type="EMBL" id="KAG2904147.1"/>
    </source>
</evidence>
<dbReference type="OrthoDB" id="167869at2759"/>
<sequence length="126" mass="14545">MPRRSSFTEDEEVSYLKIGEDPKTGMDQASATFWKHIHVNFAAARPAGSVIREIRSLKCKWSKIAAQTKLFSAAMDKVEHRSGVSFDDEIRDAHQVYMRREDPDGVTLTKPFKLLYCWRILRTEPL</sequence>
<dbReference type="EMBL" id="MJFZ01000172">
    <property type="protein sequence ID" value="RAW35340.1"/>
    <property type="molecule type" value="Genomic_DNA"/>
</dbReference>
<evidence type="ECO:0000313" key="3">
    <source>
        <dbReference type="EMBL" id="KAG2947317.1"/>
    </source>
</evidence>
<dbReference type="EMBL" id="RCMG01000144">
    <property type="protein sequence ID" value="KAG2861810.1"/>
    <property type="molecule type" value="Genomic_DNA"/>
</dbReference>
<dbReference type="PANTHER" id="PTHR45125">
    <property type="entry name" value="F21J9.4-RELATED"/>
    <property type="match status" value="1"/>
</dbReference>
<organism evidence="4 5">
    <name type="scientific">Phytophthora cactorum</name>
    <dbReference type="NCBI Taxonomy" id="29920"/>
    <lineage>
        <taxon>Eukaryota</taxon>
        <taxon>Sar</taxon>
        <taxon>Stramenopiles</taxon>
        <taxon>Oomycota</taxon>
        <taxon>Peronosporomycetes</taxon>
        <taxon>Peronosporales</taxon>
        <taxon>Peronosporaceae</taxon>
        <taxon>Phytophthora</taxon>
    </lineage>
</organism>
<proteinExistence type="predicted"/>
<accession>A0A329SF89</accession>
<reference evidence="1" key="2">
    <citation type="submission" date="2018-10" db="EMBL/GenBank/DDBJ databases">
        <title>Effector identification in a new, highly contiguous assembly of the strawberry crown rot pathogen Phytophthora cactorum.</title>
        <authorList>
            <person name="Armitage A.D."/>
            <person name="Nellist C.F."/>
            <person name="Bates H."/>
            <person name="Vickerstaff R.J."/>
            <person name="Harrison R.J."/>
        </authorList>
    </citation>
    <scope>NUCLEOTIDE SEQUENCE</scope>
    <source>
        <strain evidence="1">15-7</strain>
        <strain evidence="2">4032</strain>
        <strain evidence="3">4040</strain>
    </source>
</reference>
<evidence type="ECO:0000313" key="1">
    <source>
        <dbReference type="EMBL" id="KAG2861810.1"/>
    </source>
</evidence>
<evidence type="ECO:0000313" key="4">
    <source>
        <dbReference type="EMBL" id="RAW35340.1"/>
    </source>
</evidence>
<dbReference type="PANTHER" id="PTHR45125:SF3">
    <property type="entry name" value="NO-APICAL-MERISTEM-ASSOCIATED CARBOXY-TERMINAL DOMAIN PROTEIN"/>
    <property type="match status" value="1"/>
</dbReference>
<dbReference type="AlphaFoldDB" id="A0A329SF89"/>
<dbReference type="Proteomes" id="UP000736787">
    <property type="component" value="Unassembled WGS sequence"/>
</dbReference>
<reference evidence="4 5" key="1">
    <citation type="submission" date="2018-01" db="EMBL/GenBank/DDBJ databases">
        <title>Draft genome of the strawberry crown rot pathogen Phytophthora cactorum.</title>
        <authorList>
            <person name="Armitage A.D."/>
            <person name="Lysoe E."/>
            <person name="Nellist C.F."/>
            <person name="Harrison R.J."/>
            <person name="Brurberg M.B."/>
        </authorList>
    </citation>
    <scope>NUCLEOTIDE SEQUENCE [LARGE SCALE GENOMIC DNA]</scope>
    <source>
        <strain evidence="4 5">10300</strain>
    </source>
</reference>
<dbReference type="EMBL" id="RCMK01000135">
    <property type="protein sequence ID" value="KAG2947317.1"/>
    <property type="molecule type" value="Genomic_DNA"/>
</dbReference>